<keyword evidence="2" id="KW-1185">Reference proteome</keyword>
<comment type="caution">
    <text evidence="1">The sequence shown here is derived from an EMBL/GenBank/DDBJ whole genome shotgun (WGS) entry which is preliminary data.</text>
</comment>
<dbReference type="Proteomes" id="UP001171606">
    <property type="component" value="Unassembled WGS sequence"/>
</dbReference>
<dbReference type="Pfam" id="PF05488">
    <property type="entry name" value="PAAR_motif"/>
    <property type="match status" value="1"/>
</dbReference>
<evidence type="ECO:0000313" key="1">
    <source>
        <dbReference type="EMBL" id="MDN7930177.1"/>
    </source>
</evidence>
<dbReference type="EMBL" id="JAUJSQ010000001">
    <property type="protein sequence ID" value="MDN7930177.1"/>
    <property type="molecule type" value="Genomic_DNA"/>
</dbReference>
<name>A0ABT8P534_9BURK</name>
<dbReference type="CDD" id="cd14744">
    <property type="entry name" value="PAAR_CT_2"/>
    <property type="match status" value="1"/>
</dbReference>
<evidence type="ECO:0000313" key="2">
    <source>
        <dbReference type="Proteomes" id="UP001171606"/>
    </source>
</evidence>
<organism evidence="1 2">
    <name type="scientific">Burkholderia metallica</name>
    <dbReference type="NCBI Taxonomy" id="488729"/>
    <lineage>
        <taxon>Bacteria</taxon>
        <taxon>Pseudomonadati</taxon>
        <taxon>Pseudomonadota</taxon>
        <taxon>Betaproteobacteria</taxon>
        <taxon>Burkholderiales</taxon>
        <taxon>Burkholderiaceae</taxon>
        <taxon>Burkholderia</taxon>
        <taxon>Burkholderia cepacia complex</taxon>
    </lineage>
</organism>
<dbReference type="RefSeq" id="WP_301754567.1">
    <property type="nucleotide sequence ID" value="NZ_JAUJSQ010000001.1"/>
</dbReference>
<reference evidence="1" key="1">
    <citation type="submission" date="2023-07" db="EMBL/GenBank/DDBJ databases">
        <title>A collection of bacterial strains from the Burkholderia cepacia Research Laboratory and Repository.</title>
        <authorList>
            <person name="Lipuma J."/>
            <person name="Spilker T."/>
            <person name="Caverly L."/>
        </authorList>
    </citation>
    <scope>NUCLEOTIDE SEQUENCE</scope>
    <source>
        <strain evidence="1">AU42020</strain>
    </source>
</reference>
<dbReference type="InterPro" id="IPR008727">
    <property type="entry name" value="PAAR_motif"/>
</dbReference>
<sequence length="173" mass="18457">MRRAAVRDSDRTTTSGLVIAVTSTIFDNGKHVAIDGDKATCGNCKGAFRILGSARRMSCHGRRVVLDGDPVLCPCGQNKVAAGADSKIFHEEGNASRNVQTTGAVPPVASTLPSASLARYDEKVKCISRTSALAGYPYYIETADGRTYSGRLDYRGDLPRVDTMAAADNYVVH</sequence>
<accession>A0ABT8P534</accession>
<proteinExistence type="predicted"/>
<protein>
    <submittedName>
        <fullName evidence="1">PAAR domain-containing protein</fullName>
    </submittedName>
</protein>
<gene>
    <name evidence="1" type="ORF">QZM52_02605</name>
</gene>